<dbReference type="Proteomes" id="UP001334084">
    <property type="component" value="Chromosome 5"/>
</dbReference>
<dbReference type="GO" id="GO:0006412">
    <property type="term" value="P:translation"/>
    <property type="evidence" value="ECO:0007669"/>
    <property type="project" value="InterPro"/>
</dbReference>
<organism evidence="6 7">
    <name type="scientific">Vairimorpha necatrix</name>
    <dbReference type="NCBI Taxonomy" id="6039"/>
    <lineage>
        <taxon>Eukaryota</taxon>
        <taxon>Fungi</taxon>
        <taxon>Fungi incertae sedis</taxon>
        <taxon>Microsporidia</taxon>
        <taxon>Nosematidae</taxon>
        <taxon>Vairimorpha</taxon>
    </lineage>
</organism>
<evidence type="ECO:0000256" key="1">
    <source>
        <dbReference type="ARBA" id="ARBA00009312"/>
    </source>
</evidence>
<dbReference type="InterPro" id="IPR014401">
    <property type="entry name" value="Ribosomal_eS6-like"/>
</dbReference>
<keyword evidence="2 4" id="KW-0689">Ribosomal protein</keyword>
<dbReference type="InterPro" id="IPR001377">
    <property type="entry name" value="Ribosomal_eS6"/>
</dbReference>
<dbReference type="InterPro" id="IPR018282">
    <property type="entry name" value="Ribosomal_eS6_CS"/>
</dbReference>
<dbReference type="GO" id="GO:0003735">
    <property type="term" value="F:structural constituent of ribosome"/>
    <property type="evidence" value="ECO:0007669"/>
    <property type="project" value="InterPro"/>
</dbReference>
<evidence type="ECO:0000313" key="7">
    <source>
        <dbReference type="Proteomes" id="UP001334084"/>
    </source>
</evidence>
<dbReference type="GO" id="GO:1990904">
    <property type="term" value="C:ribonucleoprotein complex"/>
    <property type="evidence" value="ECO:0007669"/>
    <property type="project" value="UniProtKB-KW"/>
</dbReference>
<dbReference type="PANTHER" id="PTHR11502">
    <property type="entry name" value="40S RIBOSOMAL PROTEIN S6"/>
    <property type="match status" value="1"/>
</dbReference>
<feature type="compositionally biased region" description="Basic and acidic residues" evidence="5">
    <location>
        <begin position="186"/>
        <end position="203"/>
    </location>
</feature>
<dbReference type="KEGG" id="vnx:VNE69_05101"/>
<protein>
    <recommendedName>
        <fullName evidence="4">40S ribosomal protein S6</fullName>
    </recommendedName>
</protein>
<dbReference type="PIRSF" id="PIRSF002129">
    <property type="entry name" value="Ribosom_S6_euk"/>
    <property type="match status" value="1"/>
</dbReference>
<dbReference type="GeneID" id="90541325"/>
<feature type="compositionally biased region" description="Polar residues" evidence="5">
    <location>
        <begin position="204"/>
        <end position="217"/>
    </location>
</feature>
<dbReference type="GO" id="GO:0005840">
    <property type="term" value="C:ribosome"/>
    <property type="evidence" value="ECO:0007669"/>
    <property type="project" value="UniProtKB-KW"/>
</dbReference>
<evidence type="ECO:0000256" key="5">
    <source>
        <dbReference type="SAM" id="MobiDB-lite"/>
    </source>
</evidence>
<dbReference type="SMART" id="SM01405">
    <property type="entry name" value="Ribosomal_S6e"/>
    <property type="match status" value="1"/>
</dbReference>
<sequence length="217" mass="24897">MKLNIADPVNGTQKMYEIEHKAQLKLYNKKIGDQFNGDILDEKFNGYVFEITGGDDAQGFPMSKKYLTPNRIRPLLSKGDVGYRCRRKGVRMRKSVRGAIVSEETNVLAIIVIKKGDNELEGLTDRSNPRTHLPKKDKKLRSMFNIPEGEDIVTYLKDLLSKNLPEGAKLPNIKPTGHIHERKRAQKEASKKAHAERKARNEAQRQQWLKTYNIKQD</sequence>
<gene>
    <name evidence="6" type="ORF">VNE69_05101</name>
</gene>
<comment type="similarity">
    <text evidence="1 4">Belongs to the eukaryotic ribosomal protein eS6 family.</text>
</comment>
<dbReference type="EMBL" id="CP142730">
    <property type="protein sequence ID" value="WUR03510.1"/>
    <property type="molecule type" value="Genomic_DNA"/>
</dbReference>
<feature type="region of interest" description="Disordered" evidence="5">
    <location>
        <begin position="166"/>
        <end position="217"/>
    </location>
</feature>
<accession>A0AAX4JC08</accession>
<evidence type="ECO:0000256" key="2">
    <source>
        <dbReference type="ARBA" id="ARBA00022980"/>
    </source>
</evidence>
<evidence type="ECO:0000256" key="4">
    <source>
        <dbReference type="PIRNR" id="PIRNR002129"/>
    </source>
</evidence>
<keyword evidence="7" id="KW-1185">Reference proteome</keyword>
<proteinExistence type="inferred from homology"/>
<keyword evidence="3 4" id="KW-0687">Ribonucleoprotein</keyword>
<dbReference type="PROSITE" id="PS00578">
    <property type="entry name" value="RIBOSOMAL_S6E"/>
    <property type="match status" value="1"/>
</dbReference>
<dbReference type="Pfam" id="PF01092">
    <property type="entry name" value="Ribosomal_S6e"/>
    <property type="match status" value="1"/>
</dbReference>
<dbReference type="RefSeq" id="XP_065329655.1">
    <property type="nucleotide sequence ID" value="XM_065473583.1"/>
</dbReference>
<evidence type="ECO:0000256" key="3">
    <source>
        <dbReference type="ARBA" id="ARBA00023274"/>
    </source>
</evidence>
<dbReference type="AlphaFoldDB" id="A0AAX4JC08"/>
<reference evidence="6" key="1">
    <citation type="journal article" date="2024" name="BMC Genomics">
        <title>Functional annotation of a divergent genome using sequence and structure-based similarity.</title>
        <authorList>
            <person name="Svedberg D."/>
            <person name="Winiger R.R."/>
            <person name="Berg A."/>
            <person name="Sharma H."/>
            <person name="Tellgren-Roth C."/>
            <person name="Debrunner-Vossbrinck B.A."/>
            <person name="Vossbrinck C.R."/>
            <person name="Barandun J."/>
        </authorList>
    </citation>
    <scope>NUCLEOTIDE SEQUENCE</scope>
    <source>
        <strain evidence="6">Illinois isolate</strain>
    </source>
</reference>
<evidence type="ECO:0000313" key="6">
    <source>
        <dbReference type="EMBL" id="WUR03510.1"/>
    </source>
</evidence>
<name>A0AAX4JC08_9MICR</name>